<evidence type="ECO:0008006" key="3">
    <source>
        <dbReference type="Google" id="ProtNLM"/>
    </source>
</evidence>
<dbReference type="Gene3D" id="2.40.100.10">
    <property type="entry name" value="Cyclophilin-like"/>
    <property type="match status" value="1"/>
</dbReference>
<gene>
    <name evidence="1" type="ORF">OEZ85_006397</name>
</gene>
<evidence type="ECO:0000313" key="2">
    <source>
        <dbReference type="Proteomes" id="UP001244341"/>
    </source>
</evidence>
<accession>A0ABY8TUD9</accession>
<name>A0ABY8TUD9_TETOB</name>
<dbReference type="Proteomes" id="UP001244341">
    <property type="component" value="Chromosome 4b"/>
</dbReference>
<dbReference type="EMBL" id="CP126211">
    <property type="protein sequence ID" value="WIA12763.1"/>
    <property type="molecule type" value="Genomic_DNA"/>
</dbReference>
<reference evidence="1 2" key="1">
    <citation type="submission" date="2023-05" db="EMBL/GenBank/DDBJ databases">
        <title>A 100% complete, gapless, phased diploid assembly of the Scenedesmus obliquus UTEX 3031 genome.</title>
        <authorList>
            <person name="Biondi T.C."/>
            <person name="Hanschen E.R."/>
            <person name="Kwon T."/>
            <person name="Eng W."/>
            <person name="Kruse C.P.S."/>
            <person name="Koehler S.I."/>
            <person name="Kunde Y."/>
            <person name="Gleasner C.D."/>
            <person name="You Mak K.T."/>
            <person name="Polle J."/>
            <person name="Hovde B.T."/>
            <person name="Starkenburg S.R."/>
        </authorList>
    </citation>
    <scope>NUCLEOTIDE SEQUENCE [LARGE SCALE GENOMIC DNA]</scope>
    <source>
        <strain evidence="1 2">DOE0152z</strain>
    </source>
</reference>
<dbReference type="SUPFAM" id="SSF50891">
    <property type="entry name" value="Cyclophilin-like"/>
    <property type="match status" value="1"/>
</dbReference>
<protein>
    <recommendedName>
        <fullName evidence="3">Peptidylprolyl isomerase</fullName>
    </recommendedName>
</protein>
<proteinExistence type="predicted"/>
<keyword evidence="2" id="KW-1185">Reference proteome</keyword>
<dbReference type="InterPro" id="IPR029000">
    <property type="entry name" value="Cyclophilin-like_dom_sf"/>
</dbReference>
<sequence length="242" mass="27059">MRETPPEQFTVRFKTNVGAFRMRVTTAWAPPFATRMWQLARLRYMDGARFYRVVRDNFNPAVPHKPPFVIQFGYNGVPEIDNCWDNKMTSNDTAPVVPPGNLRGYVSFSMGAVETKTDQTPYCTYPIASYCAIGFSQNIFINLANNTRLDGPGFAIFGVVPAEDMSVVDRIYGGYGEVTELCPAGSNSTYCNGYGDSNQGVSMDRLVNPTDGGNRYLITRKPLLSYIRSMELLSCKGKSRRC</sequence>
<evidence type="ECO:0000313" key="1">
    <source>
        <dbReference type="EMBL" id="WIA12763.1"/>
    </source>
</evidence>
<organism evidence="1 2">
    <name type="scientific">Tetradesmus obliquus</name>
    <name type="common">Green alga</name>
    <name type="synonym">Acutodesmus obliquus</name>
    <dbReference type="NCBI Taxonomy" id="3088"/>
    <lineage>
        <taxon>Eukaryota</taxon>
        <taxon>Viridiplantae</taxon>
        <taxon>Chlorophyta</taxon>
        <taxon>core chlorophytes</taxon>
        <taxon>Chlorophyceae</taxon>
        <taxon>CS clade</taxon>
        <taxon>Sphaeropleales</taxon>
        <taxon>Scenedesmaceae</taxon>
        <taxon>Tetradesmus</taxon>
    </lineage>
</organism>